<comment type="caution">
    <text evidence="1">The sequence shown here is derived from an EMBL/GenBank/DDBJ whole genome shotgun (WGS) entry which is preliminary data.</text>
</comment>
<sequence>MSTPRLNLCIILSESKRIIKAHSRHFLALSVIFLLPLAFSILVYPTLQQLILQSPKHDAKTLLSQSFQDSTPEIDQESFLLSIFYAVFAIVSSLCGVGSITYSVFHGFYGRPVKLISSLKSILYSFLPLLATTLVCQMIVSGILSVFAGFLFLVVRLVKFVGFDQFEYSSPYFLGFSIVLSIVLVLILVYLQVKWALAYVIVVLESSWGIKPLKRSAYLIKGYKLVALSMYLYYSFLVGILIWSNWETAFAFRNTDRWKSWGFVLQIVFTSTLLTLLFLYFAAANTVLYMYCKAIHGELAPEIAEEFAREYVRLPFDDEKVPRLVSVVYET</sequence>
<name>A0ACC1XIY5_MELAZ</name>
<proteinExistence type="predicted"/>
<keyword evidence="1" id="KW-0472">Membrane</keyword>
<accession>A0ACC1XIY5</accession>
<dbReference type="EMBL" id="CM051402">
    <property type="protein sequence ID" value="KAJ4711412.1"/>
    <property type="molecule type" value="Genomic_DNA"/>
</dbReference>
<reference evidence="1 2" key="1">
    <citation type="journal article" date="2023" name="Science">
        <title>Complex scaffold remodeling in plant triterpene biosynthesis.</title>
        <authorList>
            <person name="De La Pena R."/>
            <person name="Hodgson H."/>
            <person name="Liu J.C."/>
            <person name="Stephenson M.J."/>
            <person name="Martin A.C."/>
            <person name="Owen C."/>
            <person name="Harkess A."/>
            <person name="Leebens-Mack J."/>
            <person name="Jimenez L.E."/>
            <person name="Osbourn A."/>
            <person name="Sattely E.S."/>
        </authorList>
    </citation>
    <scope>NUCLEOTIDE SEQUENCE [LARGE SCALE GENOMIC DNA]</scope>
    <source>
        <strain evidence="2">cv. JPN11</strain>
        <tissue evidence="1">Leaf</tissue>
    </source>
</reference>
<protein>
    <submittedName>
        <fullName evidence="1">Transmembrane protein</fullName>
    </submittedName>
</protein>
<dbReference type="Proteomes" id="UP001164539">
    <property type="component" value="Chromosome 9"/>
</dbReference>
<keyword evidence="1" id="KW-0812">Transmembrane</keyword>
<keyword evidence="2" id="KW-1185">Reference proteome</keyword>
<gene>
    <name evidence="1" type="ORF">OWV82_017438</name>
</gene>
<evidence type="ECO:0000313" key="1">
    <source>
        <dbReference type="EMBL" id="KAJ4711412.1"/>
    </source>
</evidence>
<evidence type="ECO:0000313" key="2">
    <source>
        <dbReference type="Proteomes" id="UP001164539"/>
    </source>
</evidence>
<organism evidence="1 2">
    <name type="scientific">Melia azedarach</name>
    <name type="common">Chinaberry tree</name>
    <dbReference type="NCBI Taxonomy" id="155640"/>
    <lineage>
        <taxon>Eukaryota</taxon>
        <taxon>Viridiplantae</taxon>
        <taxon>Streptophyta</taxon>
        <taxon>Embryophyta</taxon>
        <taxon>Tracheophyta</taxon>
        <taxon>Spermatophyta</taxon>
        <taxon>Magnoliopsida</taxon>
        <taxon>eudicotyledons</taxon>
        <taxon>Gunneridae</taxon>
        <taxon>Pentapetalae</taxon>
        <taxon>rosids</taxon>
        <taxon>malvids</taxon>
        <taxon>Sapindales</taxon>
        <taxon>Meliaceae</taxon>
        <taxon>Melia</taxon>
    </lineage>
</organism>